<name>A0ACD4ZZM3_9ACTN</name>
<evidence type="ECO:0000313" key="1">
    <source>
        <dbReference type="EMBL" id="WSC03373.1"/>
    </source>
</evidence>
<proteinExistence type="predicted"/>
<keyword evidence="2" id="KW-1185">Reference proteome</keyword>
<gene>
    <name evidence="1" type="ORF">OG835_39140</name>
</gene>
<organism evidence="1 2">
    <name type="scientific">Streptomyces scopuliridis</name>
    <dbReference type="NCBI Taxonomy" id="452529"/>
    <lineage>
        <taxon>Bacteria</taxon>
        <taxon>Bacillati</taxon>
        <taxon>Actinomycetota</taxon>
        <taxon>Actinomycetes</taxon>
        <taxon>Kitasatosporales</taxon>
        <taxon>Streptomycetaceae</taxon>
        <taxon>Streptomyces</taxon>
    </lineage>
</organism>
<protein>
    <submittedName>
        <fullName evidence="1">Universal stress protein</fullName>
    </submittedName>
</protein>
<reference evidence="1" key="1">
    <citation type="submission" date="2022-10" db="EMBL/GenBank/DDBJ databases">
        <title>The complete genomes of actinobacterial strains from the NBC collection.</title>
        <authorList>
            <person name="Joergensen T.S."/>
            <person name="Alvarez Arevalo M."/>
            <person name="Sterndorff E.B."/>
            <person name="Faurdal D."/>
            <person name="Vuksanovic O."/>
            <person name="Mourched A.-S."/>
            <person name="Charusanti P."/>
            <person name="Shaw S."/>
            <person name="Blin K."/>
            <person name="Weber T."/>
        </authorList>
    </citation>
    <scope>NUCLEOTIDE SEQUENCE</scope>
    <source>
        <strain evidence="1">NBC 01771</strain>
    </source>
</reference>
<dbReference type="EMBL" id="CP109109">
    <property type="protein sequence ID" value="WSC03373.1"/>
    <property type="molecule type" value="Genomic_DNA"/>
</dbReference>
<sequence length="56" mass="5833">MRAVSVPGALAKAAEHADLLVLGARRPTHPISSPLGRVTHAVLHHTPCPLAVVPRS</sequence>
<evidence type="ECO:0000313" key="2">
    <source>
        <dbReference type="Proteomes" id="UP001348369"/>
    </source>
</evidence>
<accession>A0ACD4ZZM3</accession>
<dbReference type="Proteomes" id="UP001348369">
    <property type="component" value="Chromosome"/>
</dbReference>